<dbReference type="PROSITE" id="PS51186">
    <property type="entry name" value="GNAT"/>
    <property type="match status" value="1"/>
</dbReference>
<dbReference type="Gene3D" id="3.40.630.30">
    <property type="match status" value="1"/>
</dbReference>
<keyword evidence="1" id="KW-0808">Transferase</keyword>
<dbReference type="Proteomes" id="UP000001318">
    <property type="component" value="Chromosome"/>
</dbReference>
<evidence type="ECO:0000313" key="5">
    <source>
        <dbReference type="Proteomes" id="UP000001318"/>
    </source>
</evidence>
<keyword evidence="2" id="KW-0012">Acyltransferase</keyword>
<evidence type="ECO:0000256" key="2">
    <source>
        <dbReference type="ARBA" id="ARBA00023315"/>
    </source>
</evidence>
<organism evidence="4 5">
    <name type="scientific">Clavibacter sepedonicus</name>
    <name type="common">Clavibacter michiganensis subsp. sepedonicus</name>
    <dbReference type="NCBI Taxonomy" id="31964"/>
    <lineage>
        <taxon>Bacteria</taxon>
        <taxon>Bacillati</taxon>
        <taxon>Actinomycetota</taxon>
        <taxon>Actinomycetes</taxon>
        <taxon>Micrococcales</taxon>
        <taxon>Microbacteriaceae</taxon>
        <taxon>Clavibacter</taxon>
    </lineage>
</organism>
<dbReference type="InterPro" id="IPR016181">
    <property type="entry name" value="Acyl_CoA_acyltransferase"/>
</dbReference>
<dbReference type="PANTHER" id="PTHR43072:SF23">
    <property type="entry name" value="UPF0039 PROTEIN C11D3.02C"/>
    <property type="match status" value="1"/>
</dbReference>
<dbReference type="CDD" id="cd04301">
    <property type="entry name" value="NAT_SF"/>
    <property type="match status" value="1"/>
</dbReference>
<keyword evidence="5" id="KW-1185">Reference proteome</keyword>
<evidence type="ECO:0000256" key="1">
    <source>
        <dbReference type="ARBA" id="ARBA00022679"/>
    </source>
</evidence>
<proteinExistence type="predicted"/>
<evidence type="ECO:0000259" key="3">
    <source>
        <dbReference type="PROSITE" id="PS51186"/>
    </source>
</evidence>
<protein>
    <submittedName>
        <fullName evidence="4">Acetyltransferase</fullName>
    </submittedName>
</protein>
<dbReference type="HOGENOM" id="CLU_013985_4_4_11"/>
<dbReference type="KEGG" id="cms:CMS1769"/>
<dbReference type="AlphaFoldDB" id="B0RDB5"/>
<dbReference type="PANTHER" id="PTHR43072">
    <property type="entry name" value="N-ACETYLTRANSFERASE"/>
    <property type="match status" value="1"/>
</dbReference>
<evidence type="ECO:0000313" key="4">
    <source>
        <dbReference type="EMBL" id="CAQ01871.1"/>
    </source>
</evidence>
<dbReference type="InterPro" id="IPR000182">
    <property type="entry name" value="GNAT_dom"/>
</dbReference>
<dbReference type="GO" id="GO:0016747">
    <property type="term" value="F:acyltransferase activity, transferring groups other than amino-acyl groups"/>
    <property type="evidence" value="ECO:0007669"/>
    <property type="project" value="InterPro"/>
</dbReference>
<dbReference type="EMBL" id="AM849034">
    <property type="protein sequence ID" value="CAQ01871.1"/>
    <property type="molecule type" value="Genomic_DNA"/>
</dbReference>
<dbReference type="SUPFAM" id="SSF55729">
    <property type="entry name" value="Acyl-CoA N-acyltransferases (Nat)"/>
    <property type="match status" value="1"/>
</dbReference>
<reference evidence="4 5" key="1">
    <citation type="journal article" date="2008" name="J. Bacteriol.">
        <title>Genome of the actinomycete plant pathogen Clavibacter michiganensis subsp. sepedonicus suggests recent niche adaptation.</title>
        <authorList>
            <person name="Bentley S.D."/>
            <person name="Corton C."/>
            <person name="Brown S.E."/>
            <person name="Barron A."/>
            <person name="Clark L."/>
            <person name="Doggett J."/>
            <person name="Harris B."/>
            <person name="Ormond D."/>
            <person name="Quail M.A."/>
            <person name="May G."/>
            <person name="Francis D."/>
            <person name="Knudson D."/>
            <person name="Parkhill J."/>
            <person name="Ishimaru C.A."/>
        </authorList>
    </citation>
    <scope>NUCLEOTIDE SEQUENCE [LARGE SCALE GENOMIC DNA]</scope>
    <source>
        <strain evidence="5">ATCC 33113 / DSM 20744 / JCM 9667 / LMG 2889 / ICMP 2535 / C-1</strain>
    </source>
</reference>
<gene>
    <name evidence="4" type="ordered locus">CMS1769</name>
</gene>
<feature type="domain" description="N-acetyltransferase" evidence="3">
    <location>
        <begin position="17"/>
        <end position="170"/>
    </location>
</feature>
<accession>B0RDB5</accession>
<sequence length="194" mass="21243">MILPQGATRPLRYPAGMRIRPAEPRDIDDLLEIRNHAILTGTALWTEEPVDRAEREAWFRETTEAGDPILVAEVDGAFAGYGTYGPWRRMSGYRFSVEDSVYVRDGFQGRGIGRALVEAVVAHARAAGKRAVFADIEAGNTGSIRLHERLGFRQVGLLPGIGWKFGRPLDLAILHLPLVEDDASAEEPPGGRAG</sequence>
<name>B0RDB5_CLASE</name>
<dbReference type="STRING" id="31964.CMS1769"/>
<dbReference type="Pfam" id="PF00583">
    <property type="entry name" value="Acetyltransf_1"/>
    <property type="match status" value="1"/>
</dbReference>
<dbReference type="eggNOG" id="COG1247">
    <property type="taxonomic scope" value="Bacteria"/>
</dbReference>